<organism evidence="1 2">
    <name type="scientific">Paralabilibaculum antarcticum</name>
    <dbReference type="NCBI Taxonomy" id="2912572"/>
    <lineage>
        <taxon>Bacteria</taxon>
        <taxon>Pseudomonadati</taxon>
        <taxon>Bacteroidota</taxon>
        <taxon>Bacteroidia</taxon>
        <taxon>Marinilabiliales</taxon>
        <taxon>Marinifilaceae</taxon>
        <taxon>Paralabilibaculum</taxon>
    </lineage>
</organism>
<comment type="caution">
    <text evidence="1">The sequence shown here is derived from an EMBL/GenBank/DDBJ whole genome shotgun (WGS) entry which is preliminary data.</text>
</comment>
<dbReference type="InterPro" id="IPR018652">
    <property type="entry name" value="DUF2082_NA-bd_Znr"/>
</dbReference>
<dbReference type="RefSeq" id="WP_275108011.1">
    <property type="nucleotide sequence ID" value="NZ_JAKJSC010000001.1"/>
</dbReference>
<dbReference type="EMBL" id="JAKJSC010000001">
    <property type="protein sequence ID" value="MDE5416672.1"/>
    <property type="molecule type" value="Genomic_DNA"/>
</dbReference>
<dbReference type="Pfam" id="PF09855">
    <property type="entry name" value="Zn_ribbon_13"/>
    <property type="match status" value="1"/>
</dbReference>
<name>A0ABT5VN14_9BACT</name>
<dbReference type="Proteomes" id="UP001528920">
    <property type="component" value="Unassembled WGS sequence"/>
</dbReference>
<evidence type="ECO:0000313" key="2">
    <source>
        <dbReference type="Proteomes" id="UP001528920"/>
    </source>
</evidence>
<accession>A0ABT5VN14</accession>
<sequence length="69" mass="7832">MNQSGYKCPKCGNQNYEADEFRATGGVFSKIFDIQNKKFTTVSCTRCSYTEIYKASSSQLGNIFDFFTN</sequence>
<evidence type="ECO:0000313" key="1">
    <source>
        <dbReference type="EMBL" id="MDE5416672.1"/>
    </source>
</evidence>
<keyword evidence="2" id="KW-1185">Reference proteome</keyword>
<protein>
    <submittedName>
        <fullName evidence="1">Zinc ribbon domain-containing protein</fullName>
    </submittedName>
</protein>
<reference evidence="1 2" key="1">
    <citation type="submission" date="2022-01" db="EMBL/GenBank/DDBJ databases">
        <title>Labilibaculum sp. nov, a marine bacterium isolated from Antarctica.</title>
        <authorList>
            <person name="Dai W."/>
        </authorList>
    </citation>
    <scope>NUCLEOTIDE SEQUENCE [LARGE SCALE GENOMIC DNA]</scope>
    <source>
        <strain evidence="1 2">DW002</strain>
    </source>
</reference>
<proteinExistence type="predicted"/>
<gene>
    <name evidence="1" type="ORF">L3049_01540</name>
</gene>